<feature type="transmembrane region" description="Helical" evidence="1">
    <location>
        <begin position="71"/>
        <end position="90"/>
    </location>
</feature>
<dbReference type="PANTHER" id="PTHR37488:SF2">
    <property type="entry name" value="DUF1275 DOMAIN-CONTAINING PROTEIN"/>
    <property type="match status" value="1"/>
</dbReference>
<name>A0A4U0W4J5_9PEZI</name>
<keyword evidence="1" id="KW-0472">Membrane</keyword>
<comment type="caution">
    <text evidence="2">The sequence shown here is derived from an EMBL/GenBank/DDBJ whole genome shotgun (WGS) entry which is preliminary data.</text>
</comment>
<dbReference type="OrthoDB" id="5223589at2759"/>
<reference evidence="2 3" key="1">
    <citation type="submission" date="2017-03" db="EMBL/GenBank/DDBJ databases">
        <title>Genomes of endolithic fungi from Antarctica.</title>
        <authorList>
            <person name="Coleine C."/>
            <person name="Masonjones S."/>
            <person name="Stajich J.E."/>
        </authorList>
    </citation>
    <scope>NUCLEOTIDE SEQUENCE [LARGE SCALE GENOMIC DNA]</scope>
    <source>
        <strain evidence="2 3">CCFEE 5184</strain>
    </source>
</reference>
<gene>
    <name evidence="2" type="ORF">B0A55_12592</name>
</gene>
<feature type="transmembrane region" description="Helical" evidence="1">
    <location>
        <begin position="102"/>
        <end position="123"/>
    </location>
</feature>
<dbReference type="InterPro" id="IPR010699">
    <property type="entry name" value="DUF1275"/>
</dbReference>
<evidence type="ECO:0000313" key="3">
    <source>
        <dbReference type="Proteomes" id="UP000309340"/>
    </source>
</evidence>
<dbReference type="AlphaFoldDB" id="A0A4U0W4J5"/>
<keyword evidence="1" id="KW-1133">Transmembrane helix</keyword>
<keyword evidence="3" id="KW-1185">Reference proteome</keyword>
<keyword evidence="1" id="KW-0812">Transmembrane</keyword>
<organism evidence="2 3">
    <name type="scientific">Friedmanniomyces simplex</name>
    <dbReference type="NCBI Taxonomy" id="329884"/>
    <lineage>
        <taxon>Eukaryota</taxon>
        <taxon>Fungi</taxon>
        <taxon>Dikarya</taxon>
        <taxon>Ascomycota</taxon>
        <taxon>Pezizomycotina</taxon>
        <taxon>Dothideomycetes</taxon>
        <taxon>Dothideomycetidae</taxon>
        <taxon>Mycosphaerellales</taxon>
        <taxon>Teratosphaeriaceae</taxon>
        <taxon>Friedmanniomyces</taxon>
    </lineage>
</organism>
<protein>
    <recommendedName>
        <fullName evidence="4">DUF1275 domain protein</fullName>
    </recommendedName>
</protein>
<dbReference type="PANTHER" id="PTHR37488">
    <property type="entry name" value="DUF1275 DOMAIN-CONTAINING PROTEIN"/>
    <property type="match status" value="1"/>
</dbReference>
<evidence type="ECO:0000313" key="2">
    <source>
        <dbReference type="EMBL" id="TKA57250.1"/>
    </source>
</evidence>
<dbReference type="EMBL" id="NAJQ01001544">
    <property type="protein sequence ID" value="TKA57250.1"/>
    <property type="molecule type" value="Genomic_DNA"/>
</dbReference>
<accession>A0A4U0W4J5</accession>
<dbReference type="STRING" id="329884.A0A4U0W4J5"/>
<dbReference type="Proteomes" id="UP000309340">
    <property type="component" value="Unassembled WGS sequence"/>
</dbReference>
<evidence type="ECO:0000256" key="1">
    <source>
        <dbReference type="SAM" id="Phobius"/>
    </source>
</evidence>
<proteinExistence type="predicted"/>
<evidence type="ECO:0008006" key="4">
    <source>
        <dbReference type="Google" id="ProtNLM"/>
    </source>
</evidence>
<dbReference type="Pfam" id="PF06912">
    <property type="entry name" value="DUF1275"/>
    <property type="match status" value="1"/>
</dbReference>
<sequence>MPPTHVWRTLLAQDVAKDRLLEAQRMALTFATGIQDAATFTTYHVFPTKQTGNTFFLALYAFNPGLLGPRAAQNILVSIVSFFLGGAFHSHFAQRRGQRCRGWLLATNLFQTLLVLGAAVFCYRSVPETYGGGSAALGTIALLSFASSGQIAMSTGVGLPELNTTMITGALVQLSNDPRLFRFHNPARTRRLLLYLSFFTG</sequence>